<protein>
    <submittedName>
        <fullName evidence="2">Uncharacterized protein</fullName>
    </submittedName>
</protein>
<dbReference type="Gramene" id="OB12G19780.1">
    <property type="protein sequence ID" value="OB12G19780.1"/>
    <property type="gene ID" value="OB12G19780"/>
</dbReference>
<proteinExistence type="predicted"/>
<dbReference type="Proteomes" id="UP000006038">
    <property type="component" value="Chromosome 12"/>
</dbReference>
<evidence type="ECO:0000256" key="1">
    <source>
        <dbReference type="SAM" id="MobiDB-lite"/>
    </source>
</evidence>
<name>J3NDC0_ORYBR</name>
<keyword evidence="3" id="KW-1185">Reference proteome</keyword>
<sequence>MATYGGDVPVSRGEATQTAAPASKHCTESHMSCSCSTSPAVAAMQDSPRLPPDAAAGTTYSVAAEDYVCRLVTELSAPFSGSNANSEALLLLRQRPRAAGFFPADVTTALNELEELHSEGSAPLAALDRDVARRWREKQERALRDAWDGLLFIDKLIEDADTDVGATCKRLYAEEAGLMATMDIEELFRLRSAAHGRVLAKKAALAAQPELPPPSKEEVDLVNATTHRYNQIIFALLDFLSRDNGNSSFF</sequence>
<reference evidence="2" key="2">
    <citation type="submission" date="2013-04" db="UniProtKB">
        <authorList>
            <consortium name="EnsemblPlants"/>
        </authorList>
    </citation>
    <scope>IDENTIFICATION</scope>
</reference>
<dbReference type="HOGENOM" id="CLU_974456_0_0_1"/>
<evidence type="ECO:0000313" key="3">
    <source>
        <dbReference type="Proteomes" id="UP000006038"/>
    </source>
</evidence>
<accession>J3NDC0</accession>
<dbReference type="EnsemblPlants" id="OB12G19780.1">
    <property type="protein sequence ID" value="OB12G19780.1"/>
    <property type="gene ID" value="OB12G19780"/>
</dbReference>
<organism evidence="2">
    <name type="scientific">Oryza brachyantha</name>
    <name type="common">malo sina</name>
    <dbReference type="NCBI Taxonomy" id="4533"/>
    <lineage>
        <taxon>Eukaryota</taxon>
        <taxon>Viridiplantae</taxon>
        <taxon>Streptophyta</taxon>
        <taxon>Embryophyta</taxon>
        <taxon>Tracheophyta</taxon>
        <taxon>Spermatophyta</taxon>
        <taxon>Magnoliopsida</taxon>
        <taxon>Liliopsida</taxon>
        <taxon>Poales</taxon>
        <taxon>Poaceae</taxon>
        <taxon>BOP clade</taxon>
        <taxon>Oryzoideae</taxon>
        <taxon>Oryzeae</taxon>
        <taxon>Oryzinae</taxon>
        <taxon>Oryza</taxon>
    </lineage>
</organism>
<dbReference type="AlphaFoldDB" id="J3NDC0"/>
<feature type="region of interest" description="Disordered" evidence="1">
    <location>
        <begin position="1"/>
        <end position="23"/>
    </location>
</feature>
<reference evidence="2" key="1">
    <citation type="journal article" date="2013" name="Nat. Commun.">
        <title>Whole-genome sequencing of Oryza brachyantha reveals mechanisms underlying Oryza genome evolution.</title>
        <authorList>
            <person name="Chen J."/>
            <person name="Huang Q."/>
            <person name="Gao D."/>
            <person name="Wang J."/>
            <person name="Lang Y."/>
            <person name="Liu T."/>
            <person name="Li B."/>
            <person name="Bai Z."/>
            <person name="Luis Goicoechea J."/>
            <person name="Liang C."/>
            <person name="Chen C."/>
            <person name="Zhang W."/>
            <person name="Sun S."/>
            <person name="Liao Y."/>
            <person name="Zhang X."/>
            <person name="Yang L."/>
            <person name="Song C."/>
            <person name="Wang M."/>
            <person name="Shi J."/>
            <person name="Liu G."/>
            <person name="Liu J."/>
            <person name="Zhou H."/>
            <person name="Zhou W."/>
            <person name="Yu Q."/>
            <person name="An N."/>
            <person name="Chen Y."/>
            <person name="Cai Q."/>
            <person name="Wang B."/>
            <person name="Liu B."/>
            <person name="Min J."/>
            <person name="Huang Y."/>
            <person name="Wu H."/>
            <person name="Li Z."/>
            <person name="Zhang Y."/>
            <person name="Yin Y."/>
            <person name="Song W."/>
            <person name="Jiang J."/>
            <person name="Jackson S.A."/>
            <person name="Wing R.A."/>
            <person name="Wang J."/>
            <person name="Chen M."/>
        </authorList>
    </citation>
    <scope>NUCLEOTIDE SEQUENCE [LARGE SCALE GENOMIC DNA]</scope>
    <source>
        <strain evidence="2">cv. IRGC 101232</strain>
    </source>
</reference>
<evidence type="ECO:0000313" key="2">
    <source>
        <dbReference type="EnsemblPlants" id="OB12G19780.1"/>
    </source>
</evidence>